<reference evidence="2 3" key="1">
    <citation type="submission" date="2018-10" db="EMBL/GenBank/DDBJ databases">
        <authorList>
            <person name="Ekblom R."/>
            <person name="Jareborg N."/>
        </authorList>
    </citation>
    <scope>NUCLEOTIDE SEQUENCE [LARGE SCALE GENOMIC DNA]</scope>
    <source>
        <tissue evidence="2">Muscle</tissue>
    </source>
</reference>
<dbReference type="Proteomes" id="UP000269945">
    <property type="component" value="Unassembled WGS sequence"/>
</dbReference>
<dbReference type="AlphaFoldDB" id="A0A9X9QAM8"/>
<sequence length="144" mass="15790">VAVTEVTWGKEEALVVGTQAQQAVGHHCSAPGSLTDARDDTEKVVDALVHRRGDDSHSWERVGHRVDTHLCHKQRQQEDLVLRNVMVLRPKGPVSADPGLPPTPRPPRPLTRSTRTAIMAAAPVDTVQSVRITWSSLMSLGSRR</sequence>
<comment type="caution">
    <text evidence="2">The sequence shown here is derived from an EMBL/GenBank/DDBJ whole genome shotgun (WGS) entry which is preliminary data.</text>
</comment>
<feature type="region of interest" description="Disordered" evidence="1">
    <location>
        <begin position="91"/>
        <end position="111"/>
    </location>
</feature>
<evidence type="ECO:0000313" key="2">
    <source>
        <dbReference type="EMBL" id="VCX42376.1"/>
    </source>
</evidence>
<evidence type="ECO:0000313" key="3">
    <source>
        <dbReference type="Proteomes" id="UP000269945"/>
    </source>
</evidence>
<proteinExistence type="predicted"/>
<feature type="non-terminal residue" evidence="2">
    <location>
        <position position="1"/>
    </location>
</feature>
<evidence type="ECO:0000256" key="1">
    <source>
        <dbReference type="SAM" id="MobiDB-lite"/>
    </source>
</evidence>
<gene>
    <name evidence="2" type="ORF">BN2614_LOCUS2</name>
</gene>
<dbReference type="EMBL" id="CYRY02046618">
    <property type="protein sequence ID" value="VCX42376.1"/>
    <property type="molecule type" value="Genomic_DNA"/>
</dbReference>
<accession>A0A9X9QAM8</accession>
<keyword evidence="3" id="KW-1185">Reference proteome</keyword>
<name>A0A9X9QAM8_GULGU</name>
<feature type="compositionally biased region" description="Pro residues" evidence="1">
    <location>
        <begin position="99"/>
        <end position="109"/>
    </location>
</feature>
<organism evidence="2 3">
    <name type="scientific">Gulo gulo</name>
    <name type="common">Wolverine</name>
    <name type="synonym">Gluton</name>
    <dbReference type="NCBI Taxonomy" id="48420"/>
    <lineage>
        <taxon>Eukaryota</taxon>
        <taxon>Metazoa</taxon>
        <taxon>Chordata</taxon>
        <taxon>Craniata</taxon>
        <taxon>Vertebrata</taxon>
        <taxon>Euteleostomi</taxon>
        <taxon>Mammalia</taxon>
        <taxon>Eutheria</taxon>
        <taxon>Laurasiatheria</taxon>
        <taxon>Carnivora</taxon>
        <taxon>Caniformia</taxon>
        <taxon>Musteloidea</taxon>
        <taxon>Mustelidae</taxon>
        <taxon>Guloninae</taxon>
        <taxon>Gulo</taxon>
    </lineage>
</organism>
<protein>
    <submittedName>
        <fullName evidence="2">Uncharacterized protein</fullName>
    </submittedName>
</protein>